<dbReference type="Proteomes" id="UP000637578">
    <property type="component" value="Unassembled WGS sequence"/>
</dbReference>
<sequence length="401" mass="43538">MTDRVDPWLAGKAALRRQAGRSAAAKIRAKAAAKAQVIAAESEARSRAWKNRSDDRVKRRRERRATLARWRRALTARVGELPWLVIMGAPMVLAWTAMAVYGMDLYGPVGVLLPLFSEAALLVFALAVARAAGTGKPMALLRLGVLVFGAVTAGLNFLHGLDAHGSVIRAVVMATVAVGGVAVHQVIHGRPPKARKSPLSWEQRQQARVAREAQRRVYRLRRAAVRAALPVLAADGSVRLVFEPGKLTERRPRWRLWGRTEVVPAGPYTAEDQLVDEIDSWRASLAGNGDLIHGGPAGNQDRSGGGRVRKGTGKTSTGYNPPRAGFRTPPGVEIGPVPEPADEVEEQLVQDVVNAVRNGHLELSHDNVQKFLRIRTREARGITRMARARLDRGDGDAPVPA</sequence>
<accession>A0A8J3CJA6</accession>
<feature type="transmembrane region" description="Helical" evidence="2">
    <location>
        <begin position="81"/>
        <end position="103"/>
    </location>
</feature>
<evidence type="ECO:0000256" key="2">
    <source>
        <dbReference type="SAM" id="Phobius"/>
    </source>
</evidence>
<evidence type="ECO:0000256" key="1">
    <source>
        <dbReference type="SAM" id="MobiDB-lite"/>
    </source>
</evidence>
<organism evidence="3 4">
    <name type="scientific">Longimycelium tulufanense</name>
    <dbReference type="NCBI Taxonomy" id="907463"/>
    <lineage>
        <taxon>Bacteria</taxon>
        <taxon>Bacillati</taxon>
        <taxon>Actinomycetota</taxon>
        <taxon>Actinomycetes</taxon>
        <taxon>Pseudonocardiales</taxon>
        <taxon>Pseudonocardiaceae</taxon>
        <taxon>Longimycelium</taxon>
    </lineage>
</organism>
<reference evidence="3" key="2">
    <citation type="submission" date="2020-09" db="EMBL/GenBank/DDBJ databases">
        <authorList>
            <person name="Sun Q."/>
            <person name="Zhou Y."/>
        </authorList>
    </citation>
    <scope>NUCLEOTIDE SEQUENCE</scope>
    <source>
        <strain evidence="3">CGMCC 4.5737</strain>
    </source>
</reference>
<keyword evidence="2" id="KW-0472">Membrane</keyword>
<gene>
    <name evidence="3" type="ORF">GCM10012275_53050</name>
</gene>
<comment type="caution">
    <text evidence="3">The sequence shown here is derived from an EMBL/GenBank/DDBJ whole genome shotgun (WGS) entry which is preliminary data.</text>
</comment>
<feature type="region of interest" description="Disordered" evidence="1">
    <location>
        <begin position="289"/>
        <end position="329"/>
    </location>
</feature>
<dbReference type="AlphaFoldDB" id="A0A8J3CJA6"/>
<evidence type="ECO:0000313" key="4">
    <source>
        <dbReference type="Proteomes" id="UP000637578"/>
    </source>
</evidence>
<evidence type="ECO:0008006" key="5">
    <source>
        <dbReference type="Google" id="ProtNLM"/>
    </source>
</evidence>
<dbReference type="RefSeq" id="WP_189061149.1">
    <property type="nucleotide sequence ID" value="NZ_BMMK01000035.1"/>
</dbReference>
<feature type="transmembrane region" description="Helical" evidence="2">
    <location>
        <begin position="140"/>
        <end position="161"/>
    </location>
</feature>
<protein>
    <recommendedName>
        <fullName evidence="5">DUF2637 domain-containing protein</fullName>
    </recommendedName>
</protein>
<keyword evidence="4" id="KW-1185">Reference proteome</keyword>
<feature type="transmembrane region" description="Helical" evidence="2">
    <location>
        <begin position="167"/>
        <end position="187"/>
    </location>
</feature>
<keyword evidence="2" id="KW-1133">Transmembrane helix</keyword>
<proteinExistence type="predicted"/>
<feature type="transmembrane region" description="Helical" evidence="2">
    <location>
        <begin position="109"/>
        <end position="128"/>
    </location>
</feature>
<name>A0A8J3CJA6_9PSEU</name>
<evidence type="ECO:0000313" key="3">
    <source>
        <dbReference type="EMBL" id="GGM75733.1"/>
    </source>
</evidence>
<dbReference type="EMBL" id="BMMK01000035">
    <property type="protein sequence ID" value="GGM75733.1"/>
    <property type="molecule type" value="Genomic_DNA"/>
</dbReference>
<reference evidence="3" key="1">
    <citation type="journal article" date="2014" name="Int. J. Syst. Evol. Microbiol.">
        <title>Complete genome sequence of Corynebacterium casei LMG S-19264T (=DSM 44701T), isolated from a smear-ripened cheese.</title>
        <authorList>
            <consortium name="US DOE Joint Genome Institute (JGI-PGF)"/>
            <person name="Walter F."/>
            <person name="Albersmeier A."/>
            <person name="Kalinowski J."/>
            <person name="Ruckert C."/>
        </authorList>
    </citation>
    <scope>NUCLEOTIDE SEQUENCE</scope>
    <source>
        <strain evidence="3">CGMCC 4.5737</strain>
    </source>
</reference>
<keyword evidence="2" id="KW-0812">Transmembrane</keyword>